<protein>
    <recommendedName>
        <fullName evidence="4">Transmembrane protein</fullName>
    </recommendedName>
</protein>
<evidence type="ECO:0008006" key="4">
    <source>
        <dbReference type="Google" id="ProtNLM"/>
    </source>
</evidence>
<dbReference type="STRING" id="1000565.METUNv1_01779"/>
<dbReference type="RefSeq" id="WP_008060855.1">
    <property type="nucleotide sequence ID" value="NZ_AFHG01000044.1"/>
</dbReference>
<name>F5RBY4_METUF</name>
<comment type="caution">
    <text evidence="2">The sequence shown here is derived from an EMBL/GenBank/DDBJ whole genome shotgun (WGS) entry which is preliminary data.</text>
</comment>
<dbReference type="AlphaFoldDB" id="F5RBY4"/>
<evidence type="ECO:0000313" key="3">
    <source>
        <dbReference type="Proteomes" id="UP000005019"/>
    </source>
</evidence>
<feature type="transmembrane region" description="Helical" evidence="1">
    <location>
        <begin position="42"/>
        <end position="67"/>
    </location>
</feature>
<evidence type="ECO:0000313" key="2">
    <source>
        <dbReference type="EMBL" id="EGK72001.1"/>
    </source>
</evidence>
<evidence type="ECO:0000256" key="1">
    <source>
        <dbReference type="SAM" id="Phobius"/>
    </source>
</evidence>
<proteinExistence type="predicted"/>
<keyword evidence="1" id="KW-0812">Transmembrane</keyword>
<organism evidence="2 3">
    <name type="scientific">Methyloversatilis universalis (strain ATCC BAA-1314 / DSM 25237 / JCM 13912 / CCUG 52030 / FAM5)</name>
    <dbReference type="NCBI Taxonomy" id="1000565"/>
    <lineage>
        <taxon>Bacteria</taxon>
        <taxon>Pseudomonadati</taxon>
        <taxon>Pseudomonadota</taxon>
        <taxon>Betaproteobacteria</taxon>
        <taxon>Nitrosomonadales</taxon>
        <taxon>Sterolibacteriaceae</taxon>
        <taxon>Methyloversatilis</taxon>
    </lineage>
</organism>
<dbReference type="EMBL" id="AFHG01000044">
    <property type="protein sequence ID" value="EGK72001.1"/>
    <property type="molecule type" value="Genomic_DNA"/>
</dbReference>
<keyword evidence="1" id="KW-0472">Membrane</keyword>
<keyword evidence="3" id="KW-1185">Reference proteome</keyword>
<reference evidence="2 3" key="1">
    <citation type="journal article" date="2011" name="J. Bacteriol.">
        <title>Genome sequence of Methyloversatilis universalis FAM5T, a methylotrophic representative of the order Rhodocyclales.</title>
        <authorList>
            <person name="Kittichotirat W."/>
            <person name="Good N.M."/>
            <person name="Hall R."/>
            <person name="Bringel F."/>
            <person name="Lajus A."/>
            <person name="Medigue C."/>
            <person name="Smalley N.E."/>
            <person name="Beck D."/>
            <person name="Bumgarner R."/>
            <person name="Vuilleumier S."/>
            <person name="Kalyuzhnaya M.G."/>
        </authorList>
    </citation>
    <scope>NUCLEOTIDE SEQUENCE [LARGE SCALE GENOMIC DNA]</scope>
    <source>
        <strain evidence="3">ATCC BAA-1314 / JCM 13912 / FAM5</strain>
    </source>
</reference>
<accession>F5RBY4</accession>
<dbReference type="Proteomes" id="UP000005019">
    <property type="component" value="Unassembled WGS sequence"/>
</dbReference>
<keyword evidence="1" id="KW-1133">Transmembrane helix</keyword>
<gene>
    <name evidence="2" type="ORF">METUNv1_01779</name>
</gene>
<sequence>MYRTFEQLPAYLIVVSLAMAGLKVSGHIPELTWAVVVAPALALPALVCVVVLAFALAIWLVSLVAAVRSFFRTTTTPQE</sequence>